<dbReference type="GO" id="GO:0005829">
    <property type="term" value="C:cytosol"/>
    <property type="evidence" value="ECO:0007669"/>
    <property type="project" value="TreeGrafter"/>
</dbReference>
<dbReference type="EMBL" id="AP035881">
    <property type="protein sequence ID" value="BFP46671.1"/>
    <property type="molecule type" value="Genomic_DNA"/>
</dbReference>
<gene>
    <name evidence="3" type="ORF">KCMC57_30390</name>
</gene>
<evidence type="ECO:0000313" key="3">
    <source>
        <dbReference type="EMBL" id="BFP46671.1"/>
    </source>
</evidence>
<evidence type="ECO:0000259" key="2">
    <source>
        <dbReference type="PROSITE" id="PS50943"/>
    </source>
</evidence>
<dbReference type="SUPFAM" id="SSF47413">
    <property type="entry name" value="lambda repressor-like DNA-binding domains"/>
    <property type="match status" value="1"/>
</dbReference>
<dbReference type="InterPro" id="IPR010982">
    <property type="entry name" value="Lambda_DNA-bd_dom_sf"/>
</dbReference>
<dbReference type="CDD" id="cd00093">
    <property type="entry name" value="HTH_XRE"/>
    <property type="match status" value="1"/>
</dbReference>
<keyword evidence="1" id="KW-0238">DNA-binding</keyword>
<dbReference type="PANTHER" id="PTHR46797:SF1">
    <property type="entry name" value="METHYLPHOSPHONATE SYNTHASE"/>
    <property type="match status" value="1"/>
</dbReference>
<dbReference type="InterPro" id="IPR001387">
    <property type="entry name" value="Cro/C1-type_HTH"/>
</dbReference>
<dbReference type="RefSeq" id="WP_407989066.1">
    <property type="nucleotide sequence ID" value="NZ_AP035881.2"/>
</dbReference>
<dbReference type="PROSITE" id="PS50943">
    <property type="entry name" value="HTH_CROC1"/>
    <property type="match status" value="1"/>
</dbReference>
<organism evidence="3">
    <name type="scientific">Kitasatospora sp. CMC57</name>
    <dbReference type="NCBI Taxonomy" id="3231513"/>
    <lineage>
        <taxon>Bacteria</taxon>
        <taxon>Bacillati</taxon>
        <taxon>Actinomycetota</taxon>
        <taxon>Actinomycetes</taxon>
        <taxon>Kitasatosporales</taxon>
        <taxon>Streptomycetaceae</taxon>
        <taxon>Kitasatospora</taxon>
    </lineage>
</organism>
<name>A0AB33JTX7_9ACTN</name>
<proteinExistence type="predicted"/>
<dbReference type="InterPro" id="IPR050807">
    <property type="entry name" value="TransReg_Diox_bact_type"/>
</dbReference>
<dbReference type="SMART" id="SM00530">
    <property type="entry name" value="HTH_XRE"/>
    <property type="match status" value="1"/>
</dbReference>
<dbReference type="GO" id="GO:0003677">
    <property type="term" value="F:DNA binding"/>
    <property type="evidence" value="ECO:0007669"/>
    <property type="project" value="UniProtKB-KW"/>
</dbReference>
<accession>A0AB33JTX7</accession>
<feature type="domain" description="HTH cro/C1-type" evidence="2">
    <location>
        <begin position="11"/>
        <end position="65"/>
    </location>
</feature>
<evidence type="ECO:0000256" key="1">
    <source>
        <dbReference type="ARBA" id="ARBA00023125"/>
    </source>
</evidence>
<protein>
    <recommendedName>
        <fullName evidence="2">HTH cro/C1-type domain-containing protein</fullName>
    </recommendedName>
</protein>
<reference evidence="3" key="1">
    <citation type="submission" date="2024-07" db="EMBL/GenBank/DDBJ databases">
        <title>Complete genome sequences of cellulolytic bacteria, Kitasatospora sp. CMC57 and Streptomyces sp. CMC78, isolated from Japanese agricultural soil.</title>
        <authorList>
            <person name="Hashimoto T."/>
            <person name="Ito M."/>
            <person name="Iwamoto M."/>
            <person name="Fukahori D."/>
            <person name="Shoda T."/>
            <person name="Sakoda M."/>
            <person name="Morohoshi T."/>
            <person name="Mitsuboshi M."/>
            <person name="Nishizawa T."/>
        </authorList>
    </citation>
    <scope>NUCLEOTIDE SEQUENCE</scope>
    <source>
        <strain evidence="3">CMC57</strain>
    </source>
</reference>
<sequence>MASPEHLGQRLRELRSLHELTQQELADLAGVSKSLVSKVEGGQRPGSLNLAMAVGRALQIELPVLLGSEEEAPSAAGWAGAVLPELRRLVAVYDCPPELDRPLRPLPELAQEVARAGQLRLQAQYRALGEMLVPLLEELGVAAQSLVGRDRELAYWLLSSAYRCADAIVHKLGHQDLSTVLIDRVRWAAEHSGDELMIATAAYVRAESFFVAGPVTSGLRILDRAGENIARLASTDPQAASVYGALHARAAVLAAFGGQADDAWSHLEIATLMADMVGADVAYFHTSFGPASVKVHEVAIAVELGDADEAVRRAHGWQPPASLTAERASHHFIDLARAQTWQGDYKGALASLLEARRRAPQHTRSHPGAREAATAIIHRSRRPSDAARGLATWLGIAV</sequence>
<dbReference type="Gene3D" id="1.10.260.40">
    <property type="entry name" value="lambda repressor-like DNA-binding domains"/>
    <property type="match status" value="1"/>
</dbReference>
<dbReference type="Pfam" id="PF13560">
    <property type="entry name" value="HTH_31"/>
    <property type="match status" value="1"/>
</dbReference>
<dbReference type="AlphaFoldDB" id="A0AB33JTX7"/>
<dbReference type="PANTHER" id="PTHR46797">
    <property type="entry name" value="HTH-TYPE TRANSCRIPTIONAL REGULATOR"/>
    <property type="match status" value="1"/>
</dbReference>
<dbReference type="GO" id="GO:0003700">
    <property type="term" value="F:DNA-binding transcription factor activity"/>
    <property type="evidence" value="ECO:0007669"/>
    <property type="project" value="TreeGrafter"/>
</dbReference>